<proteinExistence type="predicted"/>
<protein>
    <submittedName>
        <fullName evidence="1">Uncharacterized protein</fullName>
    </submittedName>
</protein>
<accession>A0A6V8KEJ3</accession>
<keyword evidence="2" id="KW-1185">Reference proteome</keyword>
<name>A0A6V8KEJ3_9ACTN</name>
<gene>
    <name evidence="1" type="ORF">Phou_060300</name>
</gene>
<evidence type="ECO:0000313" key="1">
    <source>
        <dbReference type="EMBL" id="GFJ81850.1"/>
    </source>
</evidence>
<dbReference type="Proteomes" id="UP000482800">
    <property type="component" value="Unassembled WGS sequence"/>
</dbReference>
<organism evidence="1 2">
    <name type="scientific">Phytohabitans houttuyneae</name>
    <dbReference type="NCBI Taxonomy" id="1076126"/>
    <lineage>
        <taxon>Bacteria</taxon>
        <taxon>Bacillati</taxon>
        <taxon>Actinomycetota</taxon>
        <taxon>Actinomycetes</taxon>
        <taxon>Micromonosporales</taxon>
        <taxon>Micromonosporaceae</taxon>
    </lineage>
</organism>
<reference evidence="1 2" key="2">
    <citation type="submission" date="2020-03" db="EMBL/GenBank/DDBJ databases">
        <authorList>
            <person name="Ichikawa N."/>
            <person name="Kimura A."/>
            <person name="Kitahashi Y."/>
            <person name="Uohara A."/>
        </authorList>
    </citation>
    <scope>NUCLEOTIDE SEQUENCE [LARGE SCALE GENOMIC DNA]</scope>
    <source>
        <strain evidence="1 2">NBRC 108639</strain>
    </source>
</reference>
<evidence type="ECO:0000313" key="2">
    <source>
        <dbReference type="Proteomes" id="UP000482800"/>
    </source>
</evidence>
<dbReference type="AlphaFoldDB" id="A0A6V8KEJ3"/>
<sequence>MYPGSGKFRAAMDQAPADQQPLLRRLTDWAEQLDAAGMVVLKTYRGKNAITTLLPRLPTEDAGLATIYQEPKAAYLQLWPSVFARRAPKSLAAVEAALGEPVRNGAKIRHVTNDLLHVLTSAYREATQAGTAPT</sequence>
<dbReference type="EMBL" id="BLPF01000002">
    <property type="protein sequence ID" value="GFJ81850.1"/>
    <property type="molecule type" value="Genomic_DNA"/>
</dbReference>
<reference evidence="1 2" key="1">
    <citation type="submission" date="2020-03" db="EMBL/GenBank/DDBJ databases">
        <title>Whole genome shotgun sequence of Phytohabitans houttuyneae NBRC 108639.</title>
        <authorList>
            <person name="Komaki H."/>
            <person name="Tamura T."/>
        </authorList>
    </citation>
    <scope>NUCLEOTIDE SEQUENCE [LARGE SCALE GENOMIC DNA]</scope>
    <source>
        <strain evidence="1 2">NBRC 108639</strain>
    </source>
</reference>
<comment type="caution">
    <text evidence="1">The sequence shown here is derived from an EMBL/GenBank/DDBJ whole genome shotgun (WGS) entry which is preliminary data.</text>
</comment>